<sequence>MLGRTQNVFKKHSSKAGTGADDPEDHSSPRIHIATARSDRHKPRHCTTNRPARVKLFMNGKFQSCPSQKSGARCQVRVYGSYCRNSIGCTLRTSIETEPAEPNKGSTNHYEGHVVWFYLVSVVVALADYNCCDKSSKTTGNMNDSASGKIEGPHLAFPAHWSDFPVLAEL</sequence>
<dbReference type="Proteomes" id="UP001163321">
    <property type="component" value="Chromosome 1"/>
</dbReference>
<proteinExistence type="predicted"/>
<accession>A0ACC0WVV9</accession>
<keyword evidence="2" id="KW-1185">Reference proteome</keyword>
<comment type="caution">
    <text evidence="1">The sequence shown here is derived from an EMBL/GenBank/DDBJ whole genome shotgun (WGS) entry which is preliminary data.</text>
</comment>
<evidence type="ECO:0000313" key="2">
    <source>
        <dbReference type="Proteomes" id="UP001163321"/>
    </source>
</evidence>
<evidence type="ECO:0000313" key="1">
    <source>
        <dbReference type="EMBL" id="KAI9922243.1"/>
    </source>
</evidence>
<reference evidence="1 2" key="1">
    <citation type="journal article" date="2022" name="bioRxiv">
        <title>The genome of the oomycete Peronosclerospora sorghi, a cosmopolitan pathogen of maize and sorghum, is inflated with dispersed pseudogenes.</title>
        <authorList>
            <person name="Fletcher K."/>
            <person name="Martin F."/>
            <person name="Isakeit T."/>
            <person name="Cavanaugh K."/>
            <person name="Magill C."/>
            <person name="Michelmore R."/>
        </authorList>
    </citation>
    <scope>NUCLEOTIDE SEQUENCE [LARGE SCALE GENOMIC DNA]</scope>
    <source>
        <strain evidence="1">P6</strain>
    </source>
</reference>
<dbReference type="EMBL" id="CM047580">
    <property type="protein sequence ID" value="KAI9922243.1"/>
    <property type="molecule type" value="Genomic_DNA"/>
</dbReference>
<name>A0ACC0WVV9_9STRA</name>
<protein>
    <submittedName>
        <fullName evidence="1">Uncharacterized protein</fullName>
    </submittedName>
</protein>
<organism evidence="1 2">
    <name type="scientific">Peronosclerospora sorghi</name>
    <dbReference type="NCBI Taxonomy" id="230839"/>
    <lineage>
        <taxon>Eukaryota</taxon>
        <taxon>Sar</taxon>
        <taxon>Stramenopiles</taxon>
        <taxon>Oomycota</taxon>
        <taxon>Peronosporomycetes</taxon>
        <taxon>Peronosporales</taxon>
        <taxon>Peronosporaceae</taxon>
        <taxon>Peronosclerospora</taxon>
    </lineage>
</organism>
<gene>
    <name evidence="1" type="ORF">PsorP6_001574</name>
</gene>